<dbReference type="EMBL" id="AB609751">
    <property type="protein sequence ID" value="BBE38903.1"/>
    <property type="molecule type" value="Genomic_DNA"/>
</dbReference>
<organism evidence="1">
    <name type="scientific">Vibrio vulnificus</name>
    <dbReference type="NCBI Taxonomy" id="672"/>
    <lineage>
        <taxon>Bacteria</taxon>
        <taxon>Pseudomonadati</taxon>
        <taxon>Pseudomonadota</taxon>
        <taxon>Gammaproteobacteria</taxon>
        <taxon>Vibrionales</taxon>
        <taxon>Vibrionaceae</taxon>
        <taxon>Vibrio</taxon>
    </lineage>
</organism>
<reference evidence="1" key="1">
    <citation type="submission" date="2011-01" db="EMBL/GenBank/DDBJ databases">
        <title>Evolutionary Significance of Chromosomal Super-Integrons in Vibrio vulnificus Strains.</title>
        <authorList>
            <person name="Shu H.Y."/>
            <person name="Wu K.M."/>
            <person name="Liu T.T."/>
            <person name="Liu Y.M."/>
            <person name="Liao T.L."/>
            <person name="Hor L.I."/>
            <person name="Tsai S.F."/>
            <person name="Chen C.Y."/>
        </authorList>
    </citation>
    <scope>NUCLEOTIDE SEQUENCE</scope>
    <source>
        <strain evidence="1">CECT4999</strain>
    </source>
</reference>
<proteinExistence type="predicted"/>
<evidence type="ECO:0000313" key="1">
    <source>
        <dbReference type="EMBL" id="BBE38903.1"/>
    </source>
</evidence>
<evidence type="ECO:0008006" key="2">
    <source>
        <dbReference type="Google" id="ProtNLM"/>
    </source>
</evidence>
<dbReference type="AlphaFoldDB" id="A0A6S4Q0I9"/>
<protein>
    <recommendedName>
        <fullName evidence="2">ApeA N-terminal domain-containing protein</fullName>
    </recommendedName>
</protein>
<accession>A0A6S4Q0I9</accession>
<name>A0A6S4Q0I9_VIBVL</name>
<sequence length="472" mass="53742">MIEKKEDYFVNGNFTYESSCYKQIPCKIYLPESIYDKPKIVVRSSNRSARAISSHWKFSLEAEVIGYDKAVNTRIKCPEVYTDRANTSSWGVGVEETTISYSAENLEVISLLKHSDGLKSSIEFWVTSNSFITPPSIVTQSYDGNVEVKVSRNISHNVNGVTFDFLNRYKYAKNASGDMVQSTYLTGRCEHELCTIDTESIISNYLSELDDFLLLTSFASRHRTVCVGWDKYDSDSHVKFFRGNYSIPKKKTNDINDALIDIASFDFFIGPAIENFDKYEDKQVIRSAIFSLLSSSESSLEKSFLSKFAALESLVLVYKRSENVEFILTSEAWKILRKQLEKSIKQCDELALTKAQRASIYLKLGELNRLSLKESFEKFSSHYSLFCSDLWPIFGSDELSGLSDTAFFKVVVIIRLVIKRLFFLDLDEPHQRVHSSLSCLTNALGVALLLPTTHPNDVLKSRYLYHCDALMA</sequence>